<sequence length="188" mass="21134">LCYPEKQQGEPEKVSLICRLLHQSPPGEFGQVVQDLYALVKDDELVRQEATHAGAHHNKKNFTPVQVNGSTVLLTHYNDLGGNRFFYPQDKFSFEFDHLSGITSKTYLHSVMLDEEELWRGALHKGLNTYVNCYFPAGNCCVFKKSLDPAAASYAFAPIGFCCCFCKKNTFQLTLSLFVKSPSFSVCC</sequence>
<evidence type="ECO:0000313" key="3">
    <source>
        <dbReference type="Proteomes" id="UP000694426"/>
    </source>
</evidence>
<dbReference type="Ensembl" id="ENSABRT00000022257.1">
    <property type="protein sequence ID" value="ENSABRP00000015639.1"/>
    <property type="gene ID" value="ENSABRG00000013707.1"/>
</dbReference>
<organism evidence="2 3">
    <name type="scientific">Anser brachyrhynchus</name>
    <name type="common">Pink-footed goose</name>
    <dbReference type="NCBI Taxonomy" id="132585"/>
    <lineage>
        <taxon>Eukaryota</taxon>
        <taxon>Metazoa</taxon>
        <taxon>Chordata</taxon>
        <taxon>Craniata</taxon>
        <taxon>Vertebrata</taxon>
        <taxon>Euteleostomi</taxon>
        <taxon>Archelosauria</taxon>
        <taxon>Archosauria</taxon>
        <taxon>Dinosauria</taxon>
        <taxon>Saurischia</taxon>
        <taxon>Theropoda</taxon>
        <taxon>Coelurosauria</taxon>
        <taxon>Aves</taxon>
        <taxon>Neognathae</taxon>
        <taxon>Galloanserae</taxon>
        <taxon>Anseriformes</taxon>
        <taxon>Anatidae</taxon>
        <taxon>Anserinae</taxon>
        <taxon>Anser</taxon>
    </lineage>
</organism>
<dbReference type="GO" id="GO:0051016">
    <property type="term" value="P:barbed-end actin filament capping"/>
    <property type="evidence" value="ECO:0007669"/>
    <property type="project" value="UniProtKB-UniRule"/>
</dbReference>
<dbReference type="PANTHER" id="PTHR10653">
    <property type="entry name" value="F-ACTIN-CAPPING PROTEIN SUBUNIT ALPHA"/>
    <property type="match status" value="1"/>
</dbReference>
<dbReference type="AlphaFoldDB" id="A0A8B9C795"/>
<evidence type="ECO:0000256" key="1">
    <source>
        <dbReference type="RuleBase" id="RU365077"/>
    </source>
</evidence>
<protein>
    <recommendedName>
        <fullName evidence="1">F-actin-capping protein subunit alpha</fullName>
    </recommendedName>
</protein>
<evidence type="ECO:0000313" key="2">
    <source>
        <dbReference type="Ensembl" id="ENSABRP00000015639.1"/>
    </source>
</evidence>
<dbReference type="GO" id="GO:0008290">
    <property type="term" value="C:F-actin capping protein complex"/>
    <property type="evidence" value="ECO:0007669"/>
    <property type="project" value="UniProtKB-UniRule"/>
</dbReference>
<comment type="function">
    <text evidence="1">F-actin-capping proteins bind in a Ca(2+)-independent manner to the fast growing ends of actin filaments (barbed end) thereby blocking the exchange of subunits at these ends. Unlike other capping proteins (such as gelsolin and severin), these proteins do not sever actin filaments.</text>
</comment>
<dbReference type="GO" id="GO:0030863">
    <property type="term" value="C:cortical cytoskeleton"/>
    <property type="evidence" value="ECO:0007669"/>
    <property type="project" value="TreeGrafter"/>
</dbReference>
<dbReference type="GO" id="GO:0030036">
    <property type="term" value="P:actin cytoskeleton organization"/>
    <property type="evidence" value="ECO:0007669"/>
    <property type="project" value="TreeGrafter"/>
</dbReference>
<dbReference type="Proteomes" id="UP000694426">
    <property type="component" value="Unplaced"/>
</dbReference>
<name>A0A8B9C795_9AVES</name>
<keyword evidence="1" id="KW-0009">Actin-binding</keyword>
<comment type="subunit">
    <text evidence="1">Heterodimer of an alpha and a beta subunit.</text>
</comment>
<dbReference type="InterPro" id="IPR002189">
    <property type="entry name" value="CapZ_alpha"/>
</dbReference>
<dbReference type="SUPFAM" id="SSF90096">
    <property type="entry name" value="Subunits of heterodimeric actin filament capping protein Capz"/>
    <property type="match status" value="1"/>
</dbReference>
<comment type="similarity">
    <text evidence="1">Belongs to the F-actin-capping protein alpha subunit family.</text>
</comment>
<dbReference type="PANTHER" id="PTHR10653:SF6">
    <property type="entry name" value="F-ACTIN-CAPPING PROTEIN SUBUNIT ALPHA-3"/>
    <property type="match status" value="1"/>
</dbReference>
<dbReference type="Gene3D" id="3.30.1140.60">
    <property type="entry name" value="F-actin capping protein, alpha subunit"/>
    <property type="match status" value="1"/>
</dbReference>
<proteinExistence type="inferred from homology"/>
<keyword evidence="1" id="KW-0117">Actin capping</keyword>
<dbReference type="GO" id="GO:0051015">
    <property type="term" value="F:actin filament binding"/>
    <property type="evidence" value="ECO:0007669"/>
    <property type="project" value="TreeGrafter"/>
</dbReference>
<keyword evidence="3" id="KW-1185">Reference proteome</keyword>
<reference evidence="2" key="1">
    <citation type="submission" date="2025-08" db="UniProtKB">
        <authorList>
            <consortium name="Ensembl"/>
        </authorList>
    </citation>
    <scope>IDENTIFICATION</scope>
</reference>
<dbReference type="Pfam" id="PF01267">
    <property type="entry name" value="F-actin_cap_A"/>
    <property type="match status" value="1"/>
</dbReference>
<accession>A0A8B9C795</accession>
<dbReference type="GeneTree" id="ENSGT00950000183119"/>
<reference evidence="2" key="2">
    <citation type="submission" date="2025-09" db="UniProtKB">
        <authorList>
            <consortium name="Ensembl"/>
        </authorList>
    </citation>
    <scope>IDENTIFICATION</scope>
</reference>
<dbReference type="InterPro" id="IPR042489">
    <property type="entry name" value="CapZ_alpha_1"/>
</dbReference>
<dbReference type="InterPro" id="IPR037282">
    <property type="entry name" value="CapZ_alpha/beta"/>
</dbReference>